<comment type="caution">
    <text evidence="3">The sequence shown here is derived from an EMBL/GenBank/DDBJ whole genome shotgun (WGS) entry which is preliminary data.</text>
</comment>
<keyword evidence="4" id="KW-1185">Reference proteome</keyword>
<gene>
    <name evidence="3" type="ORF">RH857_10165</name>
</gene>
<sequence length="363" mass="38807">MTDGPNNYPGGQPPQGPGQPHHPGQPPAGPQGPGYPGQQGGPGHGGPQGPGYGTPGGPQGPGYGGPGQGGPGYGGPGGPGYPGGQPHYSQEPPKKKSKLGLIIGAVVGVVALAGIVIAVLFMTNVFGSDETQETLTTRDMDRLLVREDDFPIAADNAQREIVDPLDHWDEEEVQNNIREAQDEVARALESGEIEEELAREDVELTDQCRNHLQDLADDENLAEELAVRPVTVGFSMVDGGNLGLGMPSGMVAAMVSYEDELPNFLEIFHDLQQACQDEMEAMEEADGEASQDVEVDFEEFEHRGFEGMHFSGESEFDGMEIDMSYAYLDHGKNAMILVQMGQDEETFMEFIDAQADLLEAGLD</sequence>
<proteinExistence type="predicted"/>
<evidence type="ECO:0000313" key="3">
    <source>
        <dbReference type="EMBL" id="MDR5712492.1"/>
    </source>
</evidence>
<keyword evidence="2" id="KW-1133">Transmembrane helix</keyword>
<dbReference type="RefSeq" id="WP_310537863.1">
    <property type="nucleotide sequence ID" value="NZ_BAAAOC010000084.1"/>
</dbReference>
<protein>
    <submittedName>
        <fullName evidence="3">Uncharacterized protein</fullName>
    </submittedName>
</protein>
<keyword evidence="2" id="KW-0812">Transmembrane</keyword>
<accession>A0ABU1FW75</accession>
<keyword evidence="2" id="KW-0472">Membrane</keyword>
<evidence type="ECO:0000313" key="4">
    <source>
        <dbReference type="Proteomes" id="UP001260872"/>
    </source>
</evidence>
<feature type="region of interest" description="Disordered" evidence="1">
    <location>
        <begin position="1"/>
        <end position="94"/>
    </location>
</feature>
<organism evidence="3 4">
    <name type="scientific">Nesterenkonia flava</name>
    <dbReference type="NCBI Taxonomy" id="469799"/>
    <lineage>
        <taxon>Bacteria</taxon>
        <taxon>Bacillati</taxon>
        <taxon>Actinomycetota</taxon>
        <taxon>Actinomycetes</taxon>
        <taxon>Micrococcales</taxon>
        <taxon>Micrococcaceae</taxon>
        <taxon>Nesterenkonia</taxon>
    </lineage>
</organism>
<name>A0ABU1FW75_9MICC</name>
<evidence type="ECO:0000256" key="1">
    <source>
        <dbReference type="SAM" id="MobiDB-lite"/>
    </source>
</evidence>
<feature type="compositionally biased region" description="Gly residues" evidence="1">
    <location>
        <begin position="31"/>
        <end position="83"/>
    </location>
</feature>
<dbReference type="EMBL" id="JAVKGT010000026">
    <property type="protein sequence ID" value="MDR5712492.1"/>
    <property type="molecule type" value="Genomic_DNA"/>
</dbReference>
<reference evidence="4" key="1">
    <citation type="submission" date="2023-07" db="EMBL/GenBank/DDBJ databases">
        <title>Description of three actinobacteria isolated from air of manufacturing shop in a pharmaceutical factory.</title>
        <authorList>
            <person name="Zhang D.-F."/>
        </authorList>
    </citation>
    <scope>NUCLEOTIDE SEQUENCE [LARGE SCALE GENOMIC DNA]</scope>
    <source>
        <strain evidence="4">CCTCC AB 207010</strain>
    </source>
</reference>
<dbReference type="Proteomes" id="UP001260872">
    <property type="component" value="Unassembled WGS sequence"/>
</dbReference>
<evidence type="ECO:0000256" key="2">
    <source>
        <dbReference type="SAM" id="Phobius"/>
    </source>
</evidence>
<feature type="transmembrane region" description="Helical" evidence="2">
    <location>
        <begin position="99"/>
        <end position="122"/>
    </location>
</feature>